<evidence type="ECO:0000256" key="1">
    <source>
        <dbReference type="SAM" id="MobiDB-lite"/>
    </source>
</evidence>
<organism evidence="4 5">
    <name type="scientific">Botrytis deweyae</name>
    <dbReference type="NCBI Taxonomy" id="2478750"/>
    <lineage>
        <taxon>Eukaryota</taxon>
        <taxon>Fungi</taxon>
        <taxon>Dikarya</taxon>
        <taxon>Ascomycota</taxon>
        <taxon>Pezizomycotina</taxon>
        <taxon>Leotiomycetes</taxon>
        <taxon>Helotiales</taxon>
        <taxon>Sclerotiniaceae</taxon>
        <taxon>Botrytis</taxon>
    </lineage>
</organism>
<sequence length="520" mass="59323">MTSITLSEVEQADILRQEGNDLYKSSKLLRSITNYQESTNLVPDNCKPLGNLSTAYFEVGNYTQCIVKARRALQILGESKDNKNTDLVEKFQQRIKRAEIHSATAKEYCRVGNDKPASLFHHTIDKNEPVSSDVSFLFGGIGDARNLLQTIIGISELEKKHHMKKKQYHLTMVDVSNNTITRDLIISMLLEEYSNLEPSSEKAEGILSTLFYVFIAIIIPCITFNHLYRTIDRALSLLQLSTQPLSWMHLREEDFCLYNPNFGRLEGQSFNLHHHCQRTLRGDENVPTAFKKENKLYRATAVLIPPTRLLRNHNPAILALLQNRGSDPGKSDAALKKHPQPSPSEVKTPASLYDYIAPFFQDAARSTKFLSGRLQAEALCDDYVDFAEKLRFGLYRDENSLQSSDATASKLIHRKDFPVLYDRIHLTQQLTSVTVLSRGEEPWPMANYIDYGSSKPFLRQFGGLLSRKPFMKWFYALFFRLAIPYNSDLNMSATVIFSPLTLTIIFWLIAHLRSIGYPSH</sequence>
<gene>
    <name evidence="4" type="ORF">EAE98_001705</name>
</gene>
<reference evidence="4 5" key="1">
    <citation type="journal article" date="2020" name="Genome Biol. Evol.">
        <title>Comparative genomics of Sclerotiniaceae.</title>
        <authorList>
            <person name="Valero Jimenez C.A."/>
            <person name="Steentjes M."/>
            <person name="Scholten O.E."/>
            <person name="Van Kan J.A.L."/>
        </authorList>
    </citation>
    <scope>NUCLEOTIDE SEQUENCE [LARGE SCALE GENOMIC DNA]</scope>
    <source>
        <strain evidence="4 5">B1</strain>
    </source>
</reference>
<dbReference type="InterPro" id="IPR027974">
    <property type="entry name" value="DUF4470"/>
</dbReference>
<dbReference type="InterPro" id="IPR011990">
    <property type="entry name" value="TPR-like_helical_dom_sf"/>
</dbReference>
<dbReference type="SUPFAM" id="SSF48452">
    <property type="entry name" value="TPR-like"/>
    <property type="match status" value="1"/>
</dbReference>
<protein>
    <recommendedName>
        <fullName evidence="3">DUF4470 domain-containing protein</fullName>
    </recommendedName>
</protein>
<evidence type="ECO:0000259" key="3">
    <source>
        <dbReference type="Pfam" id="PF14737"/>
    </source>
</evidence>
<proteinExistence type="predicted"/>
<feature type="domain" description="DUF4470" evidence="3">
    <location>
        <begin position="111"/>
        <end position="212"/>
    </location>
</feature>
<evidence type="ECO:0000256" key="2">
    <source>
        <dbReference type="SAM" id="Phobius"/>
    </source>
</evidence>
<evidence type="ECO:0000313" key="5">
    <source>
        <dbReference type="Proteomes" id="UP000783213"/>
    </source>
</evidence>
<dbReference type="GeneID" id="62228479"/>
<accession>A0ABQ7IYU3</accession>
<keyword evidence="5" id="KW-1185">Reference proteome</keyword>
<dbReference type="Pfam" id="PF14737">
    <property type="entry name" value="DUF4470"/>
    <property type="match status" value="1"/>
</dbReference>
<dbReference type="RefSeq" id="XP_038814309.1">
    <property type="nucleotide sequence ID" value="XM_038949324.1"/>
</dbReference>
<name>A0ABQ7IYU3_9HELO</name>
<keyword evidence="2" id="KW-0812">Transmembrane</keyword>
<dbReference type="EMBL" id="RCSX01000003">
    <property type="protein sequence ID" value="KAF7937391.1"/>
    <property type="molecule type" value="Genomic_DNA"/>
</dbReference>
<keyword evidence="2" id="KW-0472">Membrane</keyword>
<feature type="region of interest" description="Disordered" evidence="1">
    <location>
        <begin position="328"/>
        <end position="347"/>
    </location>
</feature>
<comment type="caution">
    <text evidence="4">The sequence shown here is derived from an EMBL/GenBank/DDBJ whole genome shotgun (WGS) entry which is preliminary data.</text>
</comment>
<dbReference type="Gene3D" id="1.25.40.10">
    <property type="entry name" value="Tetratricopeptide repeat domain"/>
    <property type="match status" value="1"/>
</dbReference>
<keyword evidence="2" id="KW-1133">Transmembrane helix</keyword>
<feature type="transmembrane region" description="Helical" evidence="2">
    <location>
        <begin position="209"/>
        <end position="228"/>
    </location>
</feature>
<feature type="transmembrane region" description="Helical" evidence="2">
    <location>
        <begin position="491"/>
        <end position="510"/>
    </location>
</feature>
<dbReference type="Proteomes" id="UP000783213">
    <property type="component" value="Unassembled WGS sequence"/>
</dbReference>
<evidence type="ECO:0000313" key="4">
    <source>
        <dbReference type="EMBL" id="KAF7937391.1"/>
    </source>
</evidence>